<reference evidence="3" key="1">
    <citation type="submission" date="2013-09" db="EMBL/GenBank/DDBJ databases">
        <title>Corchorus olitorius genome sequencing.</title>
        <authorList>
            <person name="Alam M."/>
            <person name="Haque M.S."/>
            <person name="Islam M.S."/>
            <person name="Emdad E.M."/>
            <person name="Islam M.M."/>
            <person name="Ahmed B."/>
            <person name="Halim A."/>
            <person name="Hossen Q.M.M."/>
            <person name="Hossain M.Z."/>
            <person name="Ahmed R."/>
            <person name="Khan M.M."/>
            <person name="Islam R."/>
            <person name="Rashid M.M."/>
            <person name="Khan S.A."/>
            <person name="Rahman M.S."/>
            <person name="Alam M."/>
            <person name="Yahiya A.S."/>
            <person name="Khan M.S."/>
            <person name="Azam M.S."/>
            <person name="Haque T."/>
            <person name="Lashkar M.Z.H."/>
            <person name="Akhand A.I."/>
            <person name="Morshed G."/>
            <person name="Roy S."/>
            <person name="Uddin K.S."/>
            <person name="Rabeya T."/>
            <person name="Hossain A.S."/>
            <person name="Chowdhury A."/>
            <person name="Snigdha A.R."/>
            <person name="Mortoza M.S."/>
            <person name="Matin S.A."/>
            <person name="Hoque S.M.E."/>
            <person name="Islam M.K."/>
            <person name="Roy D.K."/>
            <person name="Haider R."/>
            <person name="Moosa M.M."/>
            <person name="Elias S.M."/>
            <person name="Hasan A.M."/>
            <person name="Jahan S."/>
            <person name="Shafiuddin M."/>
            <person name="Mahmood N."/>
            <person name="Shommy N.S."/>
        </authorList>
    </citation>
    <scope>NUCLEOTIDE SEQUENCE [LARGE SCALE GENOMIC DNA]</scope>
    <source>
        <strain evidence="3">cv. O-4</strain>
    </source>
</reference>
<keyword evidence="1" id="KW-1133">Transmembrane helix</keyword>
<dbReference type="EMBL" id="AWUE01015241">
    <property type="protein sequence ID" value="OMO98828.1"/>
    <property type="molecule type" value="Genomic_DNA"/>
</dbReference>
<feature type="transmembrane region" description="Helical" evidence="1">
    <location>
        <begin position="12"/>
        <end position="32"/>
    </location>
</feature>
<dbReference type="Proteomes" id="UP000187203">
    <property type="component" value="Unassembled WGS sequence"/>
</dbReference>
<accession>A0A1R3JVK2</accession>
<name>A0A1R3JVK2_9ROSI</name>
<protein>
    <submittedName>
        <fullName evidence="2">Uncharacterized protein</fullName>
    </submittedName>
</protein>
<dbReference type="AlphaFoldDB" id="A0A1R3JVK2"/>
<evidence type="ECO:0000256" key="1">
    <source>
        <dbReference type="SAM" id="Phobius"/>
    </source>
</evidence>
<keyword evidence="1" id="KW-0812">Transmembrane</keyword>
<evidence type="ECO:0000313" key="2">
    <source>
        <dbReference type="EMBL" id="OMO98828.1"/>
    </source>
</evidence>
<evidence type="ECO:0000313" key="3">
    <source>
        <dbReference type="Proteomes" id="UP000187203"/>
    </source>
</evidence>
<sequence length="110" mass="12180">MWNSGYLYVGRISGGINGVCVLFGIFVLSLVLKDKPKEKMFSWLKLLMRIKIQCTGSTSLSSEHCNNPKPAPVPLPNLHDPCLCPGAVIAKPNSHQQYFRSPASWVACYN</sequence>
<gene>
    <name evidence="2" type="ORF">COLO4_13677</name>
</gene>
<keyword evidence="3" id="KW-1185">Reference proteome</keyword>
<comment type="caution">
    <text evidence="2">The sequence shown here is derived from an EMBL/GenBank/DDBJ whole genome shotgun (WGS) entry which is preliminary data.</text>
</comment>
<keyword evidence="1" id="KW-0472">Membrane</keyword>
<organism evidence="2 3">
    <name type="scientific">Corchorus olitorius</name>
    <dbReference type="NCBI Taxonomy" id="93759"/>
    <lineage>
        <taxon>Eukaryota</taxon>
        <taxon>Viridiplantae</taxon>
        <taxon>Streptophyta</taxon>
        <taxon>Embryophyta</taxon>
        <taxon>Tracheophyta</taxon>
        <taxon>Spermatophyta</taxon>
        <taxon>Magnoliopsida</taxon>
        <taxon>eudicotyledons</taxon>
        <taxon>Gunneridae</taxon>
        <taxon>Pentapetalae</taxon>
        <taxon>rosids</taxon>
        <taxon>malvids</taxon>
        <taxon>Malvales</taxon>
        <taxon>Malvaceae</taxon>
        <taxon>Grewioideae</taxon>
        <taxon>Apeibeae</taxon>
        <taxon>Corchorus</taxon>
    </lineage>
</organism>
<proteinExistence type="predicted"/>